<dbReference type="Pfam" id="PF01663">
    <property type="entry name" value="Phosphodiest"/>
    <property type="match status" value="1"/>
</dbReference>
<evidence type="ECO:0000256" key="5">
    <source>
        <dbReference type="PIRSR" id="PIRSR031924-51"/>
    </source>
</evidence>
<feature type="binding site" evidence="5">
    <location>
        <position position="94"/>
    </location>
    <ligand>
        <name>substrate</name>
    </ligand>
</feature>
<dbReference type="SUPFAM" id="SSF53649">
    <property type="entry name" value="Alkaline phosphatase-like"/>
    <property type="match status" value="1"/>
</dbReference>
<evidence type="ECO:0000313" key="8">
    <source>
        <dbReference type="Proteomes" id="UP000254794"/>
    </source>
</evidence>
<keyword evidence="2" id="KW-0479">Metal-binding</keyword>
<dbReference type="GO" id="GO:0004035">
    <property type="term" value="F:alkaline phosphatase activity"/>
    <property type="evidence" value="ECO:0007669"/>
    <property type="project" value="UniProtKB-EC"/>
</dbReference>
<gene>
    <name evidence="7" type="primary">phoK</name>
    <name evidence="7" type="ORF">NCTC13316_02365</name>
</gene>
<evidence type="ECO:0000256" key="3">
    <source>
        <dbReference type="ARBA" id="ARBA00022729"/>
    </source>
</evidence>
<name>A0A378JNH6_9GAMM</name>
<evidence type="ECO:0000256" key="4">
    <source>
        <dbReference type="PIRSR" id="PIRSR031924-50"/>
    </source>
</evidence>
<feature type="active site" description="Phosphothreonine intermediate" evidence="4">
    <location>
        <position position="73"/>
    </location>
</feature>
<dbReference type="Gene3D" id="3.40.720.10">
    <property type="entry name" value="Alkaline Phosphatase, subunit A"/>
    <property type="match status" value="1"/>
</dbReference>
<dbReference type="PANTHER" id="PTHR10151">
    <property type="entry name" value="ECTONUCLEOTIDE PYROPHOSPHATASE/PHOSPHODIESTERASE"/>
    <property type="match status" value="1"/>
</dbReference>
<dbReference type="InterPro" id="IPR017850">
    <property type="entry name" value="Alkaline_phosphatase_core_sf"/>
</dbReference>
<dbReference type="PANTHER" id="PTHR10151:SF120">
    <property type="entry name" value="BIS(5'-ADENOSYL)-TRIPHOSPHATASE"/>
    <property type="match status" value="1"/>
</dbReference>
<dbReference type="Proteomes" id="UP000254794">
    <property type="component" value="Unassembled WGS sequence"/>
</dbReference>
<dbReference type="GO" id="GO:0046872">
    <property type="term" value="F:metal ion binding"/>
    <property type="evidence" value="ECO:0007669"/>
    <property type="project" value="UniProtKB-KW"/>
</dbReference>
<protein>
    <submittedName>
        <fullName evidence="7">Alkaline phosphatase</fullName>
        <ecNumber evidence="7">3.1.3.1</ecNumber>
    </submittedName>
</protein>
<evidence type="ECO:0000256" key="1">
    <source>
        <dbReference type="ARBA" id="ARBA00022553"/>
    </source>
</evidence>
<dbReference type="PIRSF" id="PIRSF031924">
    <property type="entry name" value="Pi-irrepressible_AP"/>
    <property type="match status" value="1"/>
</dbReference>
<feature type="signal peptide" evidence="6">
    <location>
        <begin position="1"/>
        <end position="18"/>
    </location>
</feature>
<feature type="binding site" evidence="5">
    <location>
        <begin position="156"/>
        <end position="158"/>
    </location>
    <ligand>
        <name>substrate</name>
    </ligand>
</feature>
<sequence length="538" mass="61127">MKRLVFFFLTVCFNTVFAQTSPPKLIVQIVIDQLRGDLLHQYQTQFESLGFNYLLKSSIDFSNAHHPHANTVTCVGHATIATGSYPSLHGIVANDWFDRQTKAYTYCVEDLTTFILPTARTKVALAGRSPRNLQMSTISDEIVLAQKGRAFAVSLKDRASITLAGHVGKAFWFDKEHGGFITSNYYYTQYPTWVEDWNRNYRNNFEDWDLSKQRQYYRFASTPLFKNRFTGFGQTFPHHLGSDNHKLYYKYLSMTPYADELTADFALKLIQQEKLGSSNNQTDYIGISFSATDAIGHQFGPNSLESEDNLLRLDHTLAKFLKAIDKQVGLRNTLIILSADHGVSDSPIYLASRHFDQVLPLKKNEVRNVIETVLKERFNLPATTLESFAPPYLYLNHEIINENKLSIQQISTTLADVLRQQPGIFQAYPLPIAGIEKNWLSKKVDKMASPKRSGDVYIVPPPYQSLASRAVRVNHGTPWQYDTYVPLLFANPLFKKQQVTRPVFTTDIAPTLAAILKIKFPSGTVGKPLSEITHIYED</sequence>
<dbReference type="InterPro" id="IPR026263">
    <property type="entry name" value="Alkaline_phosphatase_prok"/>
</dbReference>
<dbReference type="Gene3D" id="3.30.1360.150">
    <property type="match status" value="1"/>
</dbReference>
<dbReference type="InterPro" id="IPR002591">
    <property type="entry name" value="Phosphodiest/P_Trfase"/>
</dbReference>
<evidence type="ECO:0000313" key="7">
    <source>
        <dbReference type="EMBL" id="STX52261.1"/>
    </source>
</evidence>
<organism evidence="7 8">
    <name type="scientific">Legionella busanensis</name>
    <dbReference type="NCBI Taxonomy" id="190655"/>
    <lineage>
        <taxon>Bacteria</taxon>
        <taxon>Pseudomonadati</taxon>
        <taxon>Pseudomonadota</taxon>
        <taxon>Gammaproteobacteria</taxon>
        <taxon>Legionellales</taxon>
        <taxon>Legionellaceae</taxon>
        <taxon>Legionella</taxon>
    </lineage>
</organism>
<keyword evidence="1 4" id="KW-0597">Phosphoprotein</keyword>
<keyword evidence="8" id="KW-1185">Reference proteome</keyword>
<feature type="chain" id="PRO_5016887967" evidence="6">
    <location>
        <begin position="19"/>
        <end position="538"/>
    </location>
</feature>
<accession>A0A378JNH6</accession>
<dbReference type="CDD" id="cd16016">
    <property type="entry name" value="AP-SPAP"/>
    <property type="match status" value="1"/>
</dbReference>
<reference evidence="7 8" key="1">
    <citation type="submission" date="2018-06" db="EMBL/GenBank/DDBJ databases">
        <authorList>
            <consortium name="Pathogen Informatics"/>
            <person name="Doyle S."/>
        </authorList>
    </citation>
    <scope>NUCLEOTIDE SEQUENCE [LARGE SCALE GENOMIC DNA]</scope>
    <source>
        <strain evidence="7 8">NCTC13316</strain>
    </source>
</reference>
<dbReference type="EMBL" id="UGOD01000001">
    <property type="protein sequence ID" value="STX52261.1"/>
    <property type="molecule type" value="Genomic_DNA"/>
</dbReference>
<keyword evidence="7" id="KW-0378">Hydrolase</keyword>
<proteinExistence type="predicted"/>
<dbReference type="AlphaFoldDB" id="A0A378JNH6"/>
<evidence type="ECO:0000256" key="2">
    <source>
        <dbReference type="ARBA" id="ARBA00022723"/>
    </source>
</evidence>
<evidence type="ECO:0000256" key="6">
    <source>
        <dbReference type="SAM" id="SignalP"/>
    </source>
</evidence>
<dbReference type="RefSeq" id="WP_115331832.1">
    <property type="nucleotide sequence ID" value="NZ_CAAAHP010000005.1"/>
</dbReference>
<dbReference type="EC" id="3.1.3.1" evidence="7"/>
<dbReference type="OrthoDB" id="9766127at2"/>
<keyword evidence="3 6" id="KW-0732">Signal</keyword>